<proteinExistence type="predicted"/>
<dbReference type="SUPFAM" id="SSF88723">
    <property type="entry name" value="PIN domain-like"/>
    <property type="match status" value="1"/>
</dbReference>
<name>A0ABQ0E8Z6_9BACT</name>
<accession>A0ABQ0E8Z6</accession>
<dbReference type="Pfam" id="PF14367">
    <property type="entry name" value="DUF4411"/>
    <property type="match status" value="1"/>
</dbReference>
<evidence type="ECO:0008006" key="3">
    <source>
        <dbReference type="Google" id="ProtNLM"/>
    </source>
</evidence>
<dbReference type="RefSeq" id="WP_407844620.1">
    <property type="nucleotide sequence ID" value="NZ_BAAFSG010000001.1"/>
</dbReference>
<dbReference type="InterPro" id="IPR029060">
    <property type="entry name" value="PIN-like_dom_sf"/>
</dbReference>
<dbReference type="EMBL" id="BAAFSG010000001">
    <property type="protein sequence ID" value="GAB1254087.1"/>
    <property type="molecule type" value="Genomic_DNA"/>
</dbReference>
<comment type="caution">
    <text evidence="1">The sequence shown here is derived from an EMBL/GenBank/DDBJ whole genome shotgun (WGS) entry which is preliminary data.</text>
</comment>
<dbReference type="Gene3D" id="3.40.50.1010">
    <property type="entry name" value="5'-nuclease"/>
    <property type="match status" value="1"/>
</dbReference>
<gene>
    <name evidence="1" type="ORF">Defa_15740</name>
</gene>
<evidence type="ECO:0000313" key="1">
    <source>
        <dbReference type="EMBL" id="GAB1254087.1"/>
    </source>
</evidence>
<sequence>MIYILDTNFFIDANRLHLPIGHNPAFWNWIVDLADNGTISIPKTVYDELLKGNDDLSRWVNEHKEPLVDDAAAFKTIRNVMQDGYGAIDEVTIERLKADPWVIAHALAVNGRVVTGEKVGNQTAPHNKKIPSVCQTLHVPHLTMTAFMWEVRTTMPS</sequence>
<protein>
    <recommendedName>
        <fullName evidence="3">DNA-binding protein</fullName>
    </recommendedName>
</protein>
<dbReference type="InterPro" id="IPR016541">
    <property type="entry name" value="UCP008505"/>
</dbReference>
<keyword evidence="2" id="KW-1185">Reference proteome</keyword>
<dbReference type="Proteomes" id="UP001628192">
    <property type="component" value="Unassembled WGS sequence"/>
</dbReference>
<reference evidence="1 2" key="1">
    <citation type="journal article" date="2025" name="Int. J. Syst. Evol. Microbiol.">
        <title>Desulfovibrio falkowii sp. nov., Porphyromonas miyakawae sp. nov., Mediterraneibacter flintii sp. nov. and Owariibacterium komagatae gen. nov., sp. nov., isolated from human faeces.</title>
        <authorList>
            <person name="Hamaguchi T."/>
            <person name="Ohara M."/>
            <person name="Hisatomi A."/>
            <person name="Sekiguchi K."/>
            <person name="Takeda J.I."/>
            <person name="Ueyama J."/>
            <person name="Ito M."/>
            <person name="Nishiwaki H."/>
            <person name="Ogi T."/>
            <person name="Hirayama M."/>
            <person name="Ohkuma M."/>
            <person name="Sakamoto M."/>
            <person name="Ohno K."/>
        </authorList>
    </citation>
    <scope>NUCLEOTIDE SEQUENCE [LARGE SCALE GENOMIC DNA]</scope>
    <source>
        <strain evidence="1 2">13CB8C</strain>
    </source>
</reference>
<organism evidence="1 2">
    <name type="scientific">Desulfovibrio falkowii</name>
    <dbReference type="NCBI Taxonomy" id="3136602"/>
    <lineage>
        <taxon>Bacteria</taxon>
        <taxon>Pseudomonadati</taxon>
        <taxon>Thermodesulfobacteriota</taxon>
        <taxon>Desulfovibrionia</taxon>
        <taxon>Desulfovibrionales</taxon>
        <taxon>Desulfovibrionaceae</taxon>
        <taxon>Desulfovibrio</taxon>
    </lineage>
</organism>
<evidence type="ECO:0000313" key="2">
    <source>
        <dbReference type="Proteomes" id="UP001628192"/>
    </source>
</evidence>